<organism evidence="5 6">
    <name type="scientific">Sus scrofa</name>
    <name type="common">Pig</name>
    <dbReference type="NCBI Taxonomy" id="9823"/>
    <lineage>
        <taxon>Eukaryota</taxon>
        <taxon>Metazoa</taxon>
        <taxon>Chordata</taxon>
        <taxon>Craniata</taxon>
        <taxon>Vertebrata</taxon>
        <taxon>Euteleostomi</taxon>
        <taxon>Mammalia</taxon>
        <taxon>Eutheria</taxon>
        <taxon>Laurasiatheria</taxon>
        <taxon>Artiodactyla</taxon>
        <taxon>Suina</taxon>
        <taxon>Suidae</taxon>
        <taxon>Sus</taxon>
    </lineage>
</organism>
<dbReference type="InterPro" id="IPR051550">
    <property type="entry name" value="SCF-Subunits/Alg-Epimerases"/>
</dbReference>
<dbReference type="AlphaFoldDB" id="A0A8D0NF30"/>
<comment type="pathway">
    <text evidence="1">Protein modification; protein ubiquitination.</text>
</comment>
<dbReference type="SUPFAM" id="SSF51126">
    <property type="entry name" value="Pectin lyase-like"/>
    <property type="match status" value="1"/>
</dbReference>
<dbReference type="SMART" id="SM00710">
    <property type="entry name" value="PbH1"/>
    <property type="match status" value="3"/>
</dbReference>
<dbReference type="SMART" id="SM00256">
    <property type="entry name" value="FBOX"/>
    <property type="match status" value="1"/>
</dbReference>
<dbReference type="CDD" id="cd22091">
    <property type="entry name" value="F-box_FBXO11"/>
    <property type="match status" value="1"/>
</dbReference>
<sequence length="514" mass="57970">GSGVAVSCGVGRRCGLDPTLLWLWRRPVATAPIRPLAWEPPYAMGVAQEKVFFKMGIIFHIFFLFITDDDVPADMVAEESGPGAQNSPYQLRRKTLLPKRTACPTKSNMEGASTSTTENFFGHRAKRARVSGKSQDLSAAPAEQYLQEKLPDEVVLKIFSYLLEQDLCRAACVCKRFSELANDPILWKRLYMEVFEYTRPMMHPEPGKFYQINPEEYEHPNPWKESFQQLYKGAHVKPGFAEHFYSNPARYKGRENMLYYDTIEDALGGVQEAHFDGLIFVHSGIYTDEWIYIESPITMIGAAPGKVADKVIIENTRDSTFVFMEGSEDAYVGYMTIRFNPDDKSAQHHNAHHCLEITVNCSPIIDHCIIRSTCTVGSAVCVSGQGACPTIKHCNISDCENVGLYITDHAQGIYEDNEISNNALAGIWVKNHGNPIIRRNHIHHGRDVGVFTFDHGMVRAFLLNRKSDSCQIFKDGAQDMPVFFFFFGAPPMAYGSFWAGDQTRASQQLQDMHF</sequence>
<evidence type="ECO:0000256" key="3">
    <source>
        <dbReference type="ARBA" id="ARBA00022786"/>
    </source>
</evidence>
<feature type="domain" description="F-box" evidence="4">
    <location>
        <begin position="144"/>
        <end position="190"/>
    </location>
</feature>
<dbReference type="Ensembl" id="ENSSSCT00015043545.1">
    <property type="protein sequence ID" value="ENSSSCP00015017194.1"/>
    <property type="gene ID" value="ENSSSCG00015031289.1"/>
</dbReference>
<dbReference type="PROSITE" id="PS50181">
    <property type="entry name" value="FBOX"/>
    <property type="match status" value="1"/>
</dbReference>
<dbReference type="SUPFAM" id="SSF81383">
    <property type="entry name" value="F-box domain"/>
    <property type="match status" value="1"/>
</dbReference>
<keyword evidence="2" id="KW-0677">Repeat</keyword>
<protein>
    <recommendedName>
        <fullName evidence="4">F-box domain-containing protein</fullName>
    </recommendedName>
</protein>
<dbReference type="InterPro" id="IPR011050">
    <property type="entry name" value="Pectin_lyase_fold/virulence"/>
</dbReference>
<dbReference type="PANTHER" id="PTHR22990:SF20">
    <property type="entry name" value="F-BOX ONLY PROTEIN 11"/>
    <property type="match status" value="1"/>
</dbReference>
<dbReference type="Gene3D" id="2.160.20.10">
    <property type="entry name" value="Single-stranded right-handed beta-helix, Pectin lyase-like"/>
    <property type="match status" value="1"/>
</dbReference>
<dbReference type="InterPro" id="IPR036047">
    <property type="entry name" value="F-box-like_dom_sf"/>
</dbReference>
<proteinExistence type="predicted"/>
<evidence type="ECO:0000259" key="4">
    <source>
        <dbReference type="PROSITE" id="PS50181"/>
    </source>
</evidence>
<evidence type="ECO:0000256" key="2">
    <source>
        <dbReference type="ARBA" id="ARBA00022737"/>
    </source>
</evidence>
<dbReference type="InterPro" id="IPR039448">
    <property type="entry name" value="Beta_helix"/>
</dbReference>
<evidence type="ECO:0000313" key="5">
    <source>
        <dbReference type="Ensembl" id="ENSSSCP00015017194.1"/>
    </source>
</evidence>
<dbReference type="InterPro" id="IPR006626">
    <property type="entry name" value="PbH1"/>
</dbReference>
<dbReference type="InterPro" id="IPR001810">
    <property type="entry name" value="F-box_dom"/>
</dbReference>
<dbReference type="PANTHER" id="PTHR22990">
    <property type="entry name" value="F-BOX ONLY PROTEIN"/>
    <property type="match status" value="1"/>
</dbReference>
<evidence type="ECO:0000313" key="6">
    <source>
        <dbReference type="Proteomes" id="UP000694726"/>
    </source>
</evidence>
<dbReference type="Pfam" id="PF13229">
    <property type="entry name" value="Beta_helix"/>
    <property type="match status" value="1"/>
</dbReference>
<dbReference type="InterPro" id="IPR012334">
    <property type="entry name" value="Pectin_lyas_fold"/>
</dbReference>
<dbReference type="InterPro" id="IPR022441">
    <property type="entry name" value="Para_beta_helix_rpt-2"/>
</dbReference>
<keyword evidence="3" id="KW-0833">Ubl conjugation pathway</keyword>
<accession>A0A8D0NF30</accession>
<dbReference type="Proteomes" id="UP000694726">
    <property type="component" value="Unplaced"/>
</dbReference>
<dbReference type="FunFam" id="1.20.1280.50:FF:000003">
    <property type="entry name" value="F-box only protein 11"/>
    <property type="match status" value="1"/>
</dbReference>
<dbReference type="Gene3D" id="1.20.1280.50">
    <property type="match status" value="1"/>
</dbReference>
<dbReference type="FunFam" id="2.160.20.10:FF:000055">
    <property type="entry name" value="F-box only protein 11"/>
    <property type="match status" value="1"/>
</dbReference>
<name>A0A8D0NF30_PIG</name>
<evidence type="ECO:0000256" key="1">
    <source>
        <dbReference type="ARBA" id="ARBA00004906"/>
    </source>
</evidence>
<reference evidence="5" key="1">
    <citation type="submission" date="2025-08" db="UniProtKB">
        <authorList>
            <consortium name="Ensembl"/>
        </authorList>
    </citation>
    <scope>IDENTIFICATION</scope>
</reference>
<dbReference type="NCBIfam" id="TIGR03804">
    <property type="entry name" value="para_beta_helix"/>
    <property type="match status" value="1"/>
</dbReference>
<dbReference type="InterPro" id="IPR047505">
    <property type="entry name" value="F-box_FBXO11"/>
</dbReference>
<dbReference type="Pfam" id="PF12937">
    <property type="entry name" value="F-box-like"/>
    <property type="match status" value="1"/>
</dbReference>